<organism evidence="3 4">
    <name type="scientific">Sphingomonas arantia</name>
    <dbReference type="NCBI Taxonomy" id="1460676"/>
    <lineage>
        <taxon>Bacteria</taxon>
        <taxon>Pseudomonadati</taxon>
        <taxon>Pseudomonadota</taxon>
        <taxon>Alphaproteobacteria</taxon>
        <taxon>Sphingomonadales</taxon>
        <taxon>Sphingomonadaceae</taxon>
        <taxon>Sphingomonas</taxon>
    </lineage>
</organism>
<dbReference type="InterPro" id="IPR029058">
    <property type="entry name" value="AB_hydrolase_fold"/>
</dbReference>
<dbReference type="Proteomes" id="UP001597400">
    <property type="component" value="Unassembled WGS sequence"/>
</dbReference>
<feature type="domain" description="AB hydrolase-1" evidence="2">
    <location>
        <begin position="52"/>
        <end position="157"/>
    </location>
</feature>
<comment type="similarity">
    <text evidence="1">Belongs to the AB hydrolase superfamily. FUS2 hydrolase family.</text>
</comment>
<dbReference type="EC" id="3.4.-.-" evidence="3"/>
<dbReference type="SUPFAM" id="SSF53474">
    <property type="entry name" value="alpha/beta-Hydrolases"/>
    <property type="match status" value="1"/>
</dbReference>
<evidence type="ECO:0000313" key="4">
    <source>
        <dbReference type="Proteomes" id="UP001597400"/>
    </source>
</evidence>
<evidence type="ECO:0000313" key="3">
    <source>
        <dbReference type="EMBL" id="MFD1950414.1"/>
    </source>
</evidence>
<dbReference type="InterPro" id="IPR000073">
    <property type="entry name" value="AB_hydrolase_1"/>
</dbReference>
<reference evidence="4" key="1">
    <citation type="journal article" date="2019" name="Int. J. Syst. Evol. Microbiol.">
        <title>The Global Catalogue of Microorganisms (GCM) 10K type strain sequencing project: providing services to taxonomists for standard genome sequencing and annotation.</title>
        <authorList>
            <consortium name="The Broad Institute Genomics Platform"/>
            <consortium name="The Broad Institute Genome Sequencing Center for Infectious Disease"/>
            <person name="Wu L."/>
            <person name="Ma J."/>
        </authorList>
    </citation>
    <scope>NUCLEOTIDE SEQUENCE [LARGE SCALE GENOMIC DNA]</scope>
    <source>
        <strain evidence="4">CGMCC 1.12702</strain>
    </source>
</reference>
<proteinExistence type="inferred from homology"/>
<keyword evidence="4" id="KW-1185">Reference proteome</keyword>
<dbReference type="EMBL" id="JBHUGS010000002">
    <property type="protein sequence ID" value="MFD1950414.1"/>
    <property type="molecule type" value="Genomic_DNA"/>
</dbReference>
<name>A0ABW4TUN5_9SPHN</name>
<keyword evidence="3" id="KW-0378">Hydrolase</keyword>
<comment type="caution">
    <text evidence="3">The sequence shown here is derived from an EMBL/GenBank/DDBJ whole genome shotgun (WGS) entry which is preliminary data.</text>
</comment>
<dbReference type="RefSeq" id="WP_380928478.1">
    <property type="nucleotide sequence ID" value="NZ_JBHUGS010000002.1"/>
</dbReference>
<accession>A0ABW4TUN5</accession>
<evidence type="ECO:0000256" key="1">
    <source>
        <dbReference type="ARBA" id="ARBA00038115"/>
    </source>
</evidence>
<dbReference type="GO" id="GO:0016787">
    <property type="term" value="F:hydrolase activity"/>
    <property type="evidence" value="ECO:0007669"/>
    <property type="project" value="UniProtKB-KW"/>
</dbReference>
<dbReference type="InterPro" id="IPR050261">
    <property type="entry name" value="FrsA_esterase"/>
</dbReference>
<evidence type="ECO:0000259" key="2">
    <source>
        <dbReference type="Pfam" id="PF00561"/>
    </source>
</evidence>
<protein>
    <submittedName>
        <fullName evidence="3">Alpha/beta hydrolase family protein</fullName>
        <ecNumber evidence="3">3.4.-.-</ecNumber>
    </submittedName>
</protein>
<dbReference type="Pfam" id="PF00561">
    <property type="entry name" value="Abhydrolase_1"/>
    <property type="match status" value="1"/>
</dbReference>
<dbReference type="PANTHER" id="PTHR22946">
    <property type="entry name" value="DIENELACTONE HYDROLASE DOMAIN-CONTAINING PROTEIN-RELATED"/>
    <property type="match status" value="1"/>
</dbReference>
<sequence length="277" mass="29386">MNAVAVAVEHALTQDPSQDADHPAETLAQAIASGGETLNALLYTAAGRGPHPTVLLLHGLPGNEQNVDLAQSLRRAGWNVLTFHYRGSWGSPGAFSFANCIADALTVHDWLRDATALRIDRDRLVVIGHSMGGFIAAHVAANRPTIRAVALISAADLGSAFGELPEEKAVEVVDETVGTSRGLQILAHTSPQALATEAASHADDLHLKNYAPALEDRPLLLCTSDDGFTPGSDALAAAMKNATGTMSRSHLQTDHSYSDHRIALQRLVLSWLLSITF</sequence>
<dbReference type="Gene3D" id="3.40.50.1820">
    <property type="entry name" value="alpha/beta hydrolase"/>
    <property type="match status" value="1"/>
</dbReference>
<gene>
    <name evidence="3" type="ORF">ACFSGX_06500</name>
</gene>